<protein>
    <submittedName>
        <fullName evidence="2">Uncharacterized protein</fullName>
    </submittedName>
</protein>
<dbReference type="Proteomes" id="UP001317629">
    <property type="component" value="Chromosome"/>
</dbReference>
<accession>A0ABN6VHI7</accession>
<dbReference type="EMBL" id="AP027142">
    <property type="protein sequence ID" value="BDV34276.1"/>
    <property type="molecule type" value="Genomic_DNA"/>
</dbReference>
<sequence>MSANASGGKDIGNAETCSREARAEAPQMLTEARRGCNLIRDPLDWFGAITDARPLDTRKSPPSLRGGGADEAIQRRIAALDCFASLAMTAVGQN</sequence>
<keyword evidence="3" id="KW-1185">Reference proteome</keyword>
<reference evidence="2 3" key="1">
    <citation type="journal article" date="2023" name="Int. J. Syst. Evol. Microbiol.">
        <title>Methylocystis iwaonis sp. nov., a type II methane-oxidizing bacterium from surface soil of a rice paddy field in Japan, and emended description of the genus Methylocystis (ex Whittenbury et al. 1970) Bowman et al. 1993.</title>
        <authorList>
            <person name="Kaise H."/>
            <person name="Sawadogo J.B."/>
            <person name="Alam M.S."/>
            <person name="Ueno C."/>
            <person name="Dianou D."/>
            <person name="Shinjo R."/>
            <person name="Asakawa S."/>
        </authorList>
    </citation>
    <scope>NUCLEOTIDE SEQUENCE [LARGE SCALE GENOMIC DNA]</scope>
    <source>
        <strain evidence="2 3">SS37A-Re</strain>
    </source>
</reference>
<feature type="region of interest" description="Disordered" evidence="1">
    <location>
        <begin position="1"/>
        <end position="26"/>
    </location>
</feature>
<proteinExistence type="predicted"/>
<gene>
    <name evidence="2" type="ORF">SS37A_18050</name>
</gene>
<evidence type="ECO:0000313" key="3">
    <source>
        <dbReference type="Proteomes" id="UP001317629"/>
    </source>
</evidence>
<evidence type="ECO:0000313" key="2">
    <source>
        <dbReference type="EMBL" id="BDV34276.1"/>
    </source>
</evidence>
<name>A0ABN6VHI7_9HYPH</name>
<evidence type="ECO:0000256" key="1">
    <source>
        <dbReference type="SAM" id="MobiDB-lite"/>
    </source>
</evidence>
<organism evidence="2 3">
    <name type="scientific">Methylocystis iwaonis</name>
    <dbReference type="NCBI Taxonomy" id="2885079"/>
    <lineage>
        <taxon>Bacteria</taxon>
        <taxon>Pseudomonadati</taxon>
        <taxon>Pseudomonadota</taxon>
        <taxon>Alphaproteobacteria</taxon>
        <taxon>Hyphomicrobiales</taxon>
        <taxon>Methylocystaceae</taxon>
        <taxon>Methylocystis</taxon>
    </lineage>
</organism>